<dbReference type="InterPro" id="IPR002125">
    <property type="entry name" value="CMP_dCMP_dom"/>
</dbReference>
<evidence type="ECO:0000256" key="18">
    <source>
        <dbReference type="PIRSR" id="PIRSR006769-3"/>
    </source>
</evidence>
<dbReference type="InterPro" id="IPR002734">
    <property type="entry name" value="RibDG_C"/>
</dbReference>
<feature type="binding site" evidence="17">
    <location>
        <position position="173"/>
    </location>
    <ligand>
        <name>NADP(+)</name>
        <dbReference type="ChEBI" id="CHEBI:58349"/>
    </ligand>
</feature>
<gene>
    <name evidence="20" type="ORF">SAMN05216508_101224</name>
</gene>
<comment type="pathway">
    <text evidence="2 15">Cofactor biosynthesis; riboflavin biosynthesis; 5-amino-6-(D-ribitylamino)uracil from GTP: step 2/4.</text>
</comment>
<evidence type="ECO:0000256" key="12">
    <source>
        <dbReference type="ARBA" id="ARBA00023268"/>
    </source>
</evidence>
<keyword evidence="12" id="KW-0511">Multifunctional enzyme</keyword>
<keyword evidence="9 15" id="KW-0862">Zinc</keyword>
<sequence length="408" mass="44282">MKDRNRVREVIEADSPYTRGTDEYYMDRAIRLARLGAGHVNPNPLVGAVIVKSGRIIGAGYHEEIGGLHAERNALAACTEDPAGSDIYVTLEPCCHYGKQPPCTDALLAAGVRRVIIGSRDPNPLVSGKGVRILREQGVEVVTDFLRAECDRLNPVFFHYITRKQPYVTLKYAMTLDGKIASAAGESRWISSEASREKARRDRGLSMGILVGVGTVLADDPALTCRAPGLIDPVRVILDTRLRTPLTAQVMKTAAVLPAQGGLPEVSTRNGMRYPRTVIATCEKDKNKLEPYRKAGALVLSLPPDEDGRVSVPVLLKKLGTMKMDSLYVEGGGNVHWSFLRERAADKVQIYIGPLLLGGADARSPVEGAGFPSPPEALRLTGIRTERIGDDLFLEGYPRTGGSSCLQE</sequence>
<dbReference type="AlphaFoldDB" id="A0A1I7F2U1"/>
<dbReference type="Pfam" id="PF00383">
    <property type="entry name" value="dCMP_cyt_deam_1"/>
    <property type="match status" value="1"/>
</dbReference>
<comment type="catalytic activity">
    <reaction evidence="13 15">
        <text>5-amino-6-(5-phospho-D-ribitylamino)uracil + NADP(+) = 5-amino-6-(5-phospho-D-ribosylamino)uracil + NADPH + H(+)</text>
        <dbReference type="Rhea" id="RHEA:17845"/>
        <dbReference type="ChEBI" id="CHEBI:15378"/>
        <dbReference type="ChEBI" id="CHEBI:57783"/>
        <dbReference type="ChEBI" id="CHEBI:58349"/>
        <dbReference type="ChEBI" id="CHEBI:58421"/>
        <dbReference type="ChEBI" id="CHEBI:58453"/>
        <dbReference type="EC" id="1.1.1.193"/>
    </reaction>
</comment>
<evidence type="ECO:0000256" key="16">
    <source>
        <dbReference type="PIRSR" id="PIRSR006769-1"/>
    </source>
</evidence>
<feature type="binding site" evidence="18">
    <location>
        <position position="94"/>
    </location>
    <ligand>
        <name>Zn(2+)</name>
        <dbReference type="ChEBI" id="CHEBI:29105"/>
        <note>catalytic</note>
    </ligand>
</feature>
<feature type="binding site" evidence="17">
    <location>
        <position position="330"/>
    </location>
    <ligand>
        <name>substrate</name>
    </ligand>
</feature>
<keyword evidence="6 15" id="KW-0686">Riboflavin biosynthesis</keyword>
<dbReference type="PANTHER" id="PTHR38011">
    <property type="entry name" value="DIHYDROFOLATE REDUCTASE FAMILY PROTEIN (AFU_ORTHOLOGUE AFUA_8G06820)"/>
    <property type="match status" value="1"/>
</dbReference>
<dbReference type="SUPFAM" id="SSF53927">
    <property type="entry name" value="Cytidine deaminase-like"/>
    <property type="match status" value="1"/>
</dbReference>
<dbReference type="STRING" id="155865.SAMN05216515_10578"/>
<dbReference type="SUPFAM" id="SSF53597">
    <property type="entry name" value="Dihydrofolate reductase-like"/>
    <property type="match status" value="1"/>
</dbReference>
<accession>A0A1I7F2U1</accession>
<name>A0A1I7F2U1_9FIRM</name>
<evidence type="ECO:0000256" key="6">
    <source>
        <dbReference type="ARBA" id="ARBA00022619"/>
    </source>
</evidence>
<evidence type="ECO:0000313" key="20">
    <source>
        <dbReference type="EMBL" id="SFU30551.1"/>
    </source>
</evidence>
<evidence type="ECO:0000256" key="4">
    <source>
        <dbReference type="ARBA" id="ARBA00005259"/>
    </source>
</evidence>
<organism evidence="20 21">
    <name type="scientific">Eubacterium pyruvativorans</name>
    <dbReference type="NCBI Taxonomy" id="155865"/>
    <lineage>
        <taxon>Bacteria</taxon>
        <taxon>Bacillati</taxon>
        <taxon>Bacillota</taxon>
        <taxon>Clostridia</taxon>
        <taxon>Eubacteriales</taxon>
        <taxon>Eubacteriaceae</taxon>
        <taxon>Eubacterium</taxon>
    </lineage>
</organism>
<dbReference type="EC" id="1.1.1.193" evidence="15"/>
<dbReference type="GO" id="GO:0008703">
    <property type="term" value="F:5-amino-6-(5-phosphoribosylamino)uracil reductase activity"/>
    <property type="evidence" value="ECO:0007669"/>
    <property type="project" value="UniProtKB-EC"/>
</dbReference>
<feature type="binding site" evidence="17">
    <location>
        <position position="219"/>
    </location>
    <ligand>
        <name>NADP(+)</name>
        <dbReference type="ChEBI" id="CHEBI:58349"/>
    </ligand>
</feature>
<feature type="binding site" evidence="18">
    <location>
        <position position="103"/>
    </location>
    <ligand>
        <name>Zn(2+)</name>
        <dbReference type="ChEBI" id="CHEBI:29105"/>
        <note>catalytic</note>
    </ligand>
</feature>
<dbReference type="GO" id="GO:0009231">
    <property type="term" value="P:riboflavin biosynthetic process"/>
    <property type="evidence" value="ECO:0007669"/>
    <property type="project" value="UniProtKB-UniPathway"/>
</dbReference>
<dbReference type="PROSITE" id="PS00903">
    <property type="entry name" value="CYT_DCMP_DEAMINASES_1"/>
    <property type="match status" value="1"/>
</dbReference>
<dbReference type="FunFam" id="3.40.140.10:FF:000025">
    <property type="entry name" value="Riboflavin biosynthesis protein RibD"/>
    <property type="match status" value="1"/>
</dbReference>
<dbReference type="PIRSF" id="PIRSF006769">
    <property type="entry name" value="RibD"/>
    <property type="match status" value="1"/>
</dbReference>
<feature type="binding site" evidence="18">
    <location>
        <position position="69"/>
    </location>
    <ligand>
        <name>Zn(2+)</name>
        <dbReference type="ChEBI" id="CHEBI:29105"/>
        <note>catalytic</note>
    </ligand>
</feature>
<comment type="function">
    <text evidence="1 15">Converts 2,5-diamino-6-(ribosylamino)-4(3h)-pyrimidinone 5'-phosphate into 5-amino-6-(ribosylamino)-2,4(1h,3h)-pyrimidinedione 5'-phosphate.</text>
</comment>
<dbReference type="OrthoDB" id="9800865at2"/>
<comment type="pathway">
    <text evidence="3 15">Cofactor biosynthesis; riboflavin biosynthesis; 5-amino-6-(D-ribitylamino)uracil from GTP: step 3/4.</text>
</comment>
<dbReference type="Gene3D" id="3.40.430.10">
    <property type="entry name" value="Dihydrofolate Reductase, subunit A"/>
    <property type="match status" value="1"/>
</dbReference>
<comment type="catalytic activity">
    <reaction evidence="14 15">
        <text>2,5-diamino-6-hydroxy-4-(5-phosphoribosylamino)-pyrimidine + H2O + H(+) = 5-amino-6-(5-phospho-D-ribosylamino)uracil + NH4(+)</text>
        <dbReference type="Rhea" id="RHEA:21868"/>
        <dbReference type="ChEBI" id="CHEBI:15377"/>
        <dbReference type="ChEBI" id="CHEBI:15378"/>
        <dbReference type="ChEBI" id="CHEBI:28938"/>
        <dbReference type="ChEBI" id="CHEBI:58453"/>
        <dbReference type="ChEBI" id="CHEBI:58614"/>
        <dbReference type="EC" id="3.5.4.26"/>
    </reaction>
</comment>
<dbReference type="Pfam" id="PF01872">
    <property type="entry name" value="RibD_C"/>
    <property type="match status" value="1"/>
</dbReference>
<evidence type="ECO:0000256" key="5">
    <source>
        <dbReference type="ARBA" id="ARBA00007417"/>
    </source>
</evidence>
<comment type="similarity">
    <text evidence="5 15">In the C-terminal section; belongs to the HTP reductase family.</text>
</comment>
<dbReference type="InterPro" id="IPR004794">
    <property type="entry name" value="Eubact_RibD"/>
</dbReference>
<keyword evidence="10 15" id="KW-0521">NADP</keyword>
<feature type="binding site" evidence="17">
    <location>
        <position position="215"/>
    </location>
    <ligand>
        <name>NADP(+)</name>
        <dbReference type="ChEBI" id="CHEBI:58349"/>
    </ligand>
</feature>
<evidence type="ECO:0000256" key="13">
    <source>
        <dbReference type="ARBA" id="ARBA00049861"/>
    </source>
</evidence>
<evidence type="ECO:0000256" key="14">
    <source>
        <dbReference type="ARBA" id="ARBA00049886"/>
    </source>
</evidence>
<comment type="cofactor">
    <cofactor evidence="15 18">
        <name>Zn(2+)</name>
        <dbReference type="ChEBI" id="CHEBI:29105"/>
    </cofactor>
    <text evidence="15 18">Binds 1 zinc ion.</text>
</comment>
<dbReference type="NCBIfam" id="TIGR00326">
    <property type="entry name" value="eubact_ribD"/>
    <property type="match status" value="1"/>
</dbReference>
<dbReference type="Proteomes" id="UP000198817">
    <property type="component" value="Unassembled WGS sequence"/>
</dbReference>
<feature type="binding site" evidence="17">
    <location>
        <position position="189"/>
    </location>
    <ligand>
        <name>NADP(+)</name>
        <dbReference type="ChEBI" id="CHEBI:58349"/>
    </ligand>
</feature>
<feature type="binding site" evidence="17">
    <location>
        <position position="203"/>
    </location>
    <ligand>
        <name>substrate</name>
    </ligand>
</feature>
<feature type="domain" description="CMP/dCMP-type deaminase" evidence="19">
    <location>
        <begin position="20"/>
        <end position="142"/>
    </location>
</feature>
<dbReference type="GO" id="GO:0008270">
    <property type="term" value="F:zinc ion binding"/>
    <property type="evidence" value="ECO:0007669"/>
    <property type="project" value="InterPro"/>
</dbReference>
<feature type="binding site" evidence="17">
    <location>
        <position position="187"/>
    </location>
    <ligand>
        <name>substrate</name>
    </ligand>
</feature>
<evidence type="ECO:0000256" key="15">
    <source>
        <dbReference type="PIRNR" id="PIRNR006769"/>
    </source>
</evidence>
<keyword evidence="7 15" id="KW-0479">Metal-binding</keyword>
<dbReference type="InterPro" id="IPR016192">
    <property type="entry name" value="APOBEC/CMP_deaminase_Zn-bd"/>
</dbReference>
<evidence type="ECO:0000259" key="19">
    <source>
        <dbReference type="PROSITE" id="PS51747"/>
    </source>
</evidence>
<evidence type="ECO:0000256" key="10">
    <source>
        <dbReference type="ARBA" id="ARBA00022857"/>
    </source>
</evidence>
<keyword evidence="21" id="KW-1185">Reference proteome</keyword>
<feature type="binding site" evidence="17">
    <location>
        <position position="223"/>
    </location>
    <ligand>
        <name>substrate</name>
    </ligand>
</feature>
<dbReference type="RefSeq" id="WP_090469429.1">
    <property type="nucleotide sequence ID" value="NZ_FOWF01000005.1"/>
</dbReference>
<feature type="active site" description="Proton donor" evidence="16">
    <location>
        <position position="71"/>
    </location>
</feature>
<evidence type="ECO:0000256" key="8">
    <source>
        <dbReference type="ARBA" id="ARBA00022801"/>
    </source>
</evidence>
<dbReference type="UniPathway" id="UPA00275">
    <property type="reaction ID" value="UER00401"/>
</dbReference>
<dbReference type="GO" id="GO:0008835">
    <property type="term" value="F:diaminohydroxyphosphoribosylaminopyrimidine deaminase activity"/>
    <property type="evidence" value="ECO:0007669"/>
    <property type="project" value="UniProtKB-EC"/>
</dbReference>
<evidence type="ECO:0000256" key="7">
    <source>
        <dbReference type="ARBA" id="ARBA00022723"/>
    </source>
</evidence>
<comment type="similarity">
    <text evidence="4 15">In the N-terminal section; belongs to the cytidine and deoxycytidylate deaminase family.</text>
</comment>
<evidence type="ECO:0000256" key="3">
    <source>
        <dbReference type="ARBA" id="ARBA00004910"/>
    </source>
</evidence>
<reference evidence="20 21" key="1">
    <citation type="submission" date="2016-10" db="EMBL/GenBank/DDBJ databases">
        <authorList>
            <person name="de Groot N.N."/>
        </authorList>
    </citation>
    <scope>NUCLEOTIDE SEQUENCE [LARGE SCALE GENOMIC DNA]</scope>
    <source>
        <strain evidence="20 21">KHGC13</strain>
    </source>
</reference>
<feature type="binding site" evidence="17">
    <location>
        <position position="226"/>
    </location>
    <ligand>
        <name>substrate</name>
    </ligand>
</feature>
<dbReference type="EMBL" id="FPBT01000001">
    <property type="protein sequence ID" value="SFU30551.1"/>
    <property type="molecule type" value="Genomic_DNA"/>
</dbReference>
<dbReference type="Gene3D" id="3.40.140.10">
    <property type="entry name" value="Cytidine Deaminase, domain 2"/>
    <property type="match status" value="1"/>
</dbReference>
<evidence type="ECO:0000313" key="21">
    <source>
        <dbReference type="Proteomes" id="UP000198817"/>
    </source>
</evidence>
<protein>
    <recommendedName>
        <fullName evidence="15">Riboflavin biosynthesis protein RibD</fullName>
    </recommendedName>
    <domain>
        <recommendedName>
            <fullName evidence="15">Diaminohydroxyphosphoribosylaminopyrimidine deaminase</fullName>
            <shortName evidence="15">DRAP deaminase</shortName>
            <ecNumber evidence="15">3.5.4.26</ecNumber>
        </recommendedName>
        <alternativeName>
            <fullName evidence="15">Riboflavin-specific deaminase</fullName>
        </alternativeName>
    </domain>
    <domain>
        <recommendedName>
            <fullName evidence="15">5-amino-6-(5-phosphoribosylamino)uracil reductase</fullName>
            <ecNumber evidence="15">1.1.1.193</ecNumber>
        </recommendedName>
        <alternativeName>
            <fullName evidence="15">HTP reductase</fullName>
        </alternativeName>
    </domain>
</protein>
<evidence type="ECO:0000256" key="17">
    <source>
        <dbReference type="PIRSR" id="PIRSR006769-2"/>
    </source>
</evidence>
<feature type="binding site" evidence="17">
    <location>
        <begin position="332"/>
        <end position="338"/>
    </location>
    <ligand>
        <name>NADP(+)</name>
        <dbReference type="ChEBI" id="CHEBI:58349"/>
    </ligand>
</feature>
<dbReference type="InterPro" id="IPR024072">
    <property type="entry name" value="DHFR-like_dom_sf"/>
</dbReference>
<dbReference type="InterPro" id="IPR016193">
    <property type="entry name" value="Cytidine_deaminase-like"/>
</dbReference>
<evidence type="ECO:0000256" key="1">
    <source>
        <dbReference type="ARBA" id="ARBA00002151"/>
    </source>
</evidence>
<keyword evidence="8 15" id="KW-0378">Hydrolase</keyword>
<dbReference type="PROSITE" id="PS51747">
    <property type="entry name" value="CYT_DCMP_DEAMINASES_2"/>
    <property type="match status" value="1"/>
</dbReference>
<keyword evidence="11 15" id="KW-0560">Oxidoreductase</keyword>
<proteinExistence type="inferred from homology"/>
<dbReference type="CDD" id="cd01284">
    <property type="entry name" value="Riboflavin_deaminase-reductase"/>
    <property type="match status" value="1"/>
</dbReference>
<dbReference type="EC" id="3.5.4.26" evidence="15"/>
<dbReference type="PANTHER" id="PTHR38011:SF7">
    <property type="entry name" value="2,5-DIAMINO-6-RIBOSYLAMINO-4(3H)-PYRIMIDINONE 5'-PHOSPHATE REDUCTASE"/>
    <property type="match status" value="1"/>
</dbReference>
<evidence type="ECO:0000256" key="2">
    <source>
        <dbReference type="ARBA" id="ARBA00004882"/>
    </source>
</evidence>
<evidence type="ECO:0000256" key="11">
    <source>
        <dbReference type="ARBA" id="ARBA00023002"/>
    </source>
</evidence>
<evidence type="ECO:0000256" key="9">
    <source>
        <dbReference type="ARBA" id="ARBA00022833"/>
    </source>
</evidence>
<dbReference type="InterPro" id="IPR050765">
    <property type="entry name" value="Riboflavin_Biosynth_HTPR"/>
</dbReference>
<feature type="binding site" evidence="17">
    <location>
        <position position="240"/>
    </location>
    <ligand>
        <name>NADP(+)</name>
        <dbReference type="ChEBI" id="CHEBI:58349"/>
    </ligand>
</feature>